<accession>A0A8H6JFU6</accession>
<reference evidence="2 3" key="1">
    <citation type="journal article" date="2020" name="Phytopathology">
        <title>Genome Sequence Resources of Colletotrichum truncatum, C. plurivorum, C. musicola, and C. sojae: Four Species Pathogenic to Soybean (Glycine max).</title>
        <authorList>
            <person name="Rogerio F."/>
            <person name="Boufleur T.R."/>
            <person name="Ciampi-Guillardi M."/>
            <person name="Sukno S.A."/>
            <person name="Thon M.R."/>
            <person name="Massola Junior N.S."/>
            <person name="Baroncelli R."/>
        </authorList>
    </citation>
    <scope>NUCLEOTIDE SEQUENCE [LARGE SCALE GENOMIC DNA]</scope>
    <source>
        <strain evidence="2 3">LFN0009</strain>
    </source>
</reference>
<keyword evidence="3" id="KW-1185">Reference proteome</keyword>
<evidence type="ECO:0000313" key="3">
    <source>
        <dbReference type="Proteomes" id="UP000652219"/>
    </source>
</evidence>
<feature type="compositionally biased region" description="Basic and acidic residues" evidence="1">
    <location>
        <begin position="46"/>
        <end position="74"/>
    </location>
</feature>
<evidence type="ECO:0000313" key="2">
    <source>
        <dbReference type="EMBL" id="KAF6811883.1"/>
    </source>
</evidence>
<comment type="caution">
    <text evidence="2">The sequence shown here is derived from an EMBL/GenBank/DDBJ whole genome shotgun (WGS) entry which is preliminary data.</text>
</comment>
<feature type="region of interest" description="Disordered" evidence="1">
    <location>
        <begin position="46"/>
        <end position="83"/>
    </location>
</feature>
<name>A0A8H6JFU6_9PEZI</name>
<organism evidence="2 3">
    <name type="scientific">Colletotrichum sojae</name>
    <dbReference type="NCBI Taxonomy" id="2175907"/>
    <lineage>
        <taxon>Eukaryota</taxon>
        <taxon>Fungi</taxon>
        <taxon>Dikarya</taxon>
        <taxon>Ascomycota</taxon>
        <taxon>Pezizomycotina</taxon>
        <taxon>Sordariomycetes</taxon>
        <taxon>Hypocreomycetidae</taxon>
        <taxon>Glomerellales</taxon>
        <taxon>Glomerellaceae</taxon>
        <taxon>Colletotrichum</taxon>
        <taxon>Colletotrichum orchidearum species complex</taxon>
    </lineage>
</organism>
<dbReference type="Proteomes" id="UP000652219">
    <property type="component" value="Unassembled WGS sequence"/>
</dbReference>
<gene>
    <name evidence="2" type="ORF">CSOJ01_05474</name>
</gene>
<dbReference type="AlphaFoldDB" id="A0A8H6JFU6"/>
<dbReference type="EMBL" id="WIGN01000069">
    <property type="protein sequence ID" value="KAF6811883.1"/>
    <property type="molecule type" value="Genomic_DNA"/>
</dbReference>
<protein>
    <submittedName>
        <fullName evidence="2">Uncharacterized protein</fullName>
    </submittedName>
</protein>
<evidence type="ECO:0000256" key="1">
    <source>
        <dbReference type="SAM" id="MobiDB-lite"/>
    </source>
</evidence>
<proteinExistence type="predicted"/>
<sequence length="83" mass="9001">MQKTRHGANVFRPSYKRLDQSVIDASCHPGPVTPFILGSVVLVGDDRGDGEVKRDGDDGDEGNRGEDNRGEGNRGECYLPARS</sequence>